<keyword evidence="4 6" id="KW-1133">Transmembrane helix</keyword>
<dbReference type="EMBL" id="VJMJ01000118">
    <property type="protein sequence ID" value="KAF0733962.1"/>
    <property type="molecule type" value="Genomic_DNA"/>
</dbReference>
<dbReference type="AlphaFoldDB" id="A0A6G0X275"/>
<gene>
    <name evidence="7" type="ORF">Ae201684_009140</name>
</gene>
<comment type="caution">
    <text evidence="7">The sequence shown here is derived from an EMBL/GenBank/DDBJ whole genome shotgun (WGS) entry which is preliminary data.</text>
</comment>
<accession>A0A6G0X275</accession>
<evidence type="ECO:0000313" key="8">
    <source>
        <dbReference type="Proteomes" id="UP000481153"/>
    </source>
</evidence>
<sequence>MLQLFKWINGTSVSILLFSLYFGYTAHQMYSIMFPKFVLQPDDPFLGPLWNEGQLMDGECYISSSATWEVSDFTSSRVVLVGMFRDLTFDWKDNERSIDLNISIHDLRESNSTKRLPNAMWKRIRNNETVYLHVHLTQRGASPDPRKSNYHKLRTLHQVTPLTKFSERRNLKNSKRLLKSFWNNSLTNVEPKNEPIVLPGELLGDDPALTSNIISYWKPHMAVRIVTCFKKYPIAEVPHLVFHNLRMEHVEDHGWKYLPVMYVDEMGLTSEKLINLNRSVTELPLKLSYEPMSYARWQMMMTFENALRQQKELGFGDDEIDNMRSMIADTNPYLLAVTMAVSMLHILFDWLAFKSDIAFWQQNESLIGISVRSMFTSLISQTIVFLYLMEQQTTLLVLVPSGISIVIQVWKIGRATRPKFSVSWRTIIKVEFTRSQAEGSSETDEIDTLAMTYMGFILYPVLVGYPLFSLLYQDHTSFYSWILGSLTGFVYTFGFITMTPQYVPNLKSTSCCASYRLYLNYKLKSVAHLPWRFLIYRALNTFIDDLFAFIIQMPTMHRISCFRDDIIFFIYLYQRWIYPVDNSRRHKDLGEHAKQE</sequence>
<dbReference type="Pfam" id="PF05602">
    <property type="entry name" value="CLPTM1"/>
    <property type="match status" value="1"/>
</dbReference>
<name>A0A6G0X275_9STRA</name>
<feature type="transmembrane region" description="Helical" evidence="6">
    <location>
        <begin position="450"/>
        <end position="471"/>
    </location>
</feature>
<dbReference type="Proteomes" id="UP000481153">
    <property type="component" value="Unassembled WGS sequence"/>
</dbReference>
<feature type="transmembrane region" description="Helical" evidence="6">
    <location>
        <begin position="533"/>
        <end position="551"/>
    </location>
</feature>
<feature type="transmembrane region" description="Helical" evidence="6">
    <location>
        <begin position="333"/>
        <end position="353"/>
    </location>
</feature>
<comment type="subcellular location">
    <subcellularLocation>
        <location evidence="1">Membrane</location>
        <topology evidence="1">Multi-pass membrane protein</topology>
    </subcellularLocation>
</comment>
<evidence type="ECO:0000256" key="1">
    <source>
        <dbReference type="ARBA" id="ARBA00004141"/>
    </source>
</evidence>
<protein>
    <recommendedName>
        <fullName evidence="9">Cleft lip and palate transmembrane protein 1-like protein</fullName>
    </recommendedName>
</protein>
<reference evidence="7 8" key="1">
    <citation type="submission" date="2019-07" db="EMBL/GenBank/DDBJ databases">
        <title>Genomics analysis of Aphanomyces spp. identifies a new class of oomycete effector associated with host adaptation.</title>
        <authorList>
            <person name="Gaulin E."/>
        </authorList>
    </citation>
    <scope>NUCLEOTIDE SEQUENCE [LARGE SCALE GENOMIC DNA]</scope>
    <source>
        <strain evidence="7 8">ATCC 201684</strain>
    </source>
</reference>
<keyword evidence="8" id="KW-1185">Reference proteome</keyword>
<dbReference type="VEuPathDB" id="FungiDB:AeMF1_013183"/>
<organism evidence="7 8">
    <name type="scientific">Aphanomyces euteiches</name>
    <dbReference type="NCBI Taxonomy" id="100861"/>
    <lineage>
        <taxon>Eukaryota</taxon>
        <taxon>Sar</taxon>
        <taxon>Stramenopiles</taxon>
        <taxon>Oomycota</taxon>
        <taxon>Saprolegniomycetes</taxon>
        <taxon>Saprolegniales</taxon>
        <taxon>Verrucalvaceae</taxon>
        <taxon>Aphanomyces</taxon>
    </lineage>
</organism>
<dbReference type="PANTHER" id="PTHR21347:SF0">
    <property type="entry name" value="LIPID SCRAMBLASE CLPTM1L"/>
    <property type="match status" value="1"/>
</dbReference>
<feature type="transmembrane region" description="Helical" evidence="6">
    <location>
        <begin position="6"/>
        <end position="24"/>
    </location>
</feature>
<evidence type="ECO:0000256" key="2">
    <source>
        <dbReference type="ARBA" id="ARBA00009310"/>
    </source>
</evidence>
<evidence type="ECO:0000256" key="6">
    <source>
        <dbReference type="SAM" id="Phobius"/>
    </source>
</evidence>
<feature type="transmembrane region" description="Helical" evidence="6">
    <location>
        <begin position="478"/>
        <end position="498"/>
    </location>
</feature>
<proteinExistence type="inferred from homology"/>
<evidence type="ECO:0000256" key="3">
    <source>
        <dbReference type="ARBA" id="ARBA00022692"/>
    </source>
</evidence>
<keyword evidence="5 6" id="KW-0472">Membrane</keyword>
<feature type="transmembrane region" description="Helical" evidence="6">
    <location>
        <begin position="395"/>
        <end position="413"/>
    </location>
</feature>
<dbReference type="PANTHER" id="PTHR21347">
    <property type="entry name" value="CLEFT LIP AND PALATE ASSOCIATED TRANSMEMBRANE PROTEIN-RELATED"/>
    <property type="match status" value="1"/>
</dbReference>
<evidence type="ECO:0008006" key="9">
    <source>
        <dbReference type="Google" id="ProtNLM"/>
    </source>
</evidence>
<dbReference type="GO" id="GO:0012505">
    <property type="term" value="C:endomembrane system"/>
    <property type="evidence" value="ECO:0007669"/>
    <property type="project" value="TreeGrafter"/>
</dbReference>
<evidence type="ECO:0000256" key="4">
    <source>
        <dbReference type="ARBA" id="ARBA00022989"/>
    </source>
</evidence>
<dbReference type="GO" id="GO:0016020">
    <property type="term" value="C:membrane"/>
    <property type="evidence" value="ECO:0007669"/>
    <property type="project" value="UniProtKB-SubCell"/>
</dbReference>
<comment type="similarity">
    <text evidence="2">Belongs to the CLPTM1 family.</text>
</comment>
<evidence type="ECO:0000313" key="7">
    <source>
        <dbReference type="EMBL" id="KAF0733962.1"/>
    </source>
</evidence>
<dbReference type="InterPro" id="IPR008429">
    <property type="entry name" value="CLPTM1"/>
</dbReference>
<feature type="transmembrane region" description="Helical" evidence="6">
    <location>
        <begin position="365"/>
        <end position="388"/>
    </location>
</feature>
<evidence type="ECO:0000256" key="5">
    <source>
        <dbReference type="ARBA" id="ARBA00023136"/>
    </source>
</evidence>
<keyword evidence="3 6" id="KW-0812">Transmembrane</keyword>